<feature type="domain" description="GmrSD restriction endonucleases N-terminal" evidence="1">
    <location>
        <begin position="21"/>
        <end position="247"/>
    </location>
</feature>
<evidence type="ECO:0000313" key="3">
    <source>
        <dbReference type="Proteomes" id="UP000599523"/>
    </source>
</evidence>
<dbReference type="AlphaFoldDB" id="A0A972F8D3"/>
<accession>A0A972F8D3</accession>
<name>A0A972F8D3_9RHOO</name>
<dbReference type="RefSeq" id="WP_168986548.1">
    <property type="nucleotide sequence ID" value="NZ_CAWPHM010000308.1"/>
</dbReference>
<evidence type="ECO:0000313" key="2">
    <source>
        <dbReference type="EMBL" id="NMG01754.1"/>
    </source>
</evidence>
<gene>
    <name evidence="2" type="ORF">GPA21_02035</name>
</gene>
<proteinExistence type="predicted"/>
<comment type="caution">
    <text evidence="2">The sequence shown here is derived from an EMBL/GenBank/DDBJ whole genome shotgun (WGS) entry which is preliminary data.</text>
</comment>
<dbReference type="PANTHER" id="PTHR37292:SF2">
    <property type="entry name" value="DUF262 DOMAIN-CONTAINING PROTEIN"/>
    <property type="match status" value="1"/>
</dbReference>
<protein>
    <submittedName>
        <fullName evidence="2">DUF262 domain-containing protein</fullName>
    </submittedName>
</protein>
<evidence type="ECO:0000259" key="1">
    <source>
        <dbReference type="Pfam" id="PF03235"/>
    </source>
</evidence>
<dbReference type="Pfam" id="PF03235">
    <property type="entry name" value="GmrSD_N"/>
    <property type="match status" value="1"/>
</dbReference>
<dbReference type="PANTHER" id="PTHR37292">
    <property type="entry name" value="VNG6097C"/>
    <property type="match status" value="1"/>
</dbReference>
<dbReference type="InterPro" id="IPR004919">
    <property type="entry name" value="GmrSD_N"/>
</dbReference>
<dbReference type="EMBL" id="WTVM01000007">
    <property type="protein sequence ID" value="NMG01754.1"/>
    <property type="molecule type" value="Genomic_DNA"/>
</dbReference>
<dbReference type="Proteomes" id="UP000599523">
    <property type="component" value="Unassembled WGS sequence"/>
</dbReference>
<organism evidence="2 3">
    <name type="scientific">Azoarcus taiwanensis</name>
    <dbReference type="NCBI Taxonomy" id="666964"/>
    <lineage>
        <taxon>Bacteria</taxon>
        <taxon>Pseudomonadati</taxon>
        <taxon>Pseudomonadota</taxon>
        <taxon>Betaproteobacteria</taxon>
        <taxon>Rhodocyclales</taxon>
        <taxon>Zoogloeaceae</taxon>
        <taxon>Azoarcus</taxon>
    </lineage>
</organism>
<reference evidence="2" key="1">
    <citation type="submission" date="2019-12" db="EMBL/GenBank/DDBJ databases">
        <title>Comparative genomics gives insights into the taxonomy of the Azoarcus-Aromatoleum group and reveals separate origins of nif in the plant-associated Azoarcus and non-plant-associated Aromatoleum sub-groups.</title>
        <authorList>
            <person name="Lafos M."/>
            <person name="Maluk M."/>
            <person name="Batista M."/>
            <person name="Junghare M."/>
            <person name="Carmona M."/>
            <person name="Faoro H."/>
            <person name="Cruz L.M."/>
            <person name="Battistoni F."/>
            <person name="De Souza E."/>
            <person name="Pedrosa F."/>
            <person name="Chen W.-M."/>
            <person name="Poole P.S."/>
            <person name="Dixon R.A."/>
            <person name="James E.K."/>
        </authorList>
    </citation>
    <scope>NUCLEOTIDE SEQUENCE</scope>
    <source>
        <strain evidence="2">NSC3</strain>
    </source>
</reference>
<sequence length="571" mass="65995">MQNKKLPIRKIVSYLNDDEAEGGGFWLPNIQRPFVWSEEQIARLFDSIMREYPISTLLVWKTKEAVKHRKFIDNYRRDIKLTDFYVPDNTRSKMMVLDGQQRLQSLFIGLRGSYEGREMYFDVLSGGAAAAPEDIRFRFAFKAANPGWPWVRFKDLVFQNNKLPGEMADALTQNAPDPLSQDAFRTVSRNVERVRQEFVTDDNITFQELDGIDNPDAYRVDDIVEIFIRANSGGTKLGKSDLLFSLLTSSWDEADGEMEALLEDLNQGGFDFDRDFVLKSCLTILGRGARYEVGKFRDGKTKEEIIAKWDELAEAIKAVRDLLVAKTYIRSDRAMPSYLALIPLIYYRFHYPAKFALNRDMAAYLLRVLVTGVFGGSPDNLIDKLVRNIQEQQDFVLSEVYGVIRAEGRSLEITPAVIFDQYYGSRTIHLFFNLWYRDFDYSPALDANGPQVDHIFPQSLLKTVKDINPESGKRNILHYRAEHRDQIANCMLLTADENGFSGKCDTPPAQWFDRSRFATDEEHKRYLQMHLIPEDPALWALERYDDFIAARRALIKDKFAYMLRKDQEVLA</sequence>
<keyword evidence="3" id="KW-1185">Reference proteome</keyword>